<name>A0A0R1UBC3_9LACO</name>
<proteinExistence type="predicted"/>
<dbReference type="EMBL" id="AZFK01000028">
    <property type="protein sequence ID" value="KRL90694.1"/>
    <property type="molecule type" value="Genomic_DNA"/>
</dbReference>
<reference evidence="2 3" key="1">
    <citation type="journal article" date="2015" name="Genome Announc.">
        <title>Expanding the biotechnology potential of lactobacilli through comparative genomics of 213 strains and associated genera.</title>
        <authorList>
            <person name="Sun Z."/>
            <person name="Harris H.M."/>
            <person name="McCann A."/>
            <person name="Guo C."/>
            <person name="Argimon S."/>
            <person name="Zhang W."/>
            <person name="Yang X."/>
            <person name="Jeffery I.B."/>
            <person name="Cooney J.C."/>
            <person name="Kagawa T.F."/>
            <person name="Liu W."/>
            <person name="Song Y."/>
            <person name="Salvetti E."/>
            <person name="Wrobel A."/>
            <person name="Rasinkangas P."/>
            <person name="Parkhill J."/>
            <person name="Rea M.C."/>
            <person name="O'Sullivan O."/>
            <person name="Ritari J."/>
            <person name="Douillard F.P."/>
            <person name="Paul Ross R."/>
            <person name="Yang R."/>
            <person name="Briner A.E."/>
            <person name="Felis G.E."/>
            <person name="de Vos W.M."/>
            <person name="Barrangou R."/>
            <person name="Klaenhammer T.R."/>
            <person name="Caufield P.W."/>
            <person name="Cui Y."/>
            <person name="Zhang H."/>
            <person name="O'Toole P.W."/>
        </authorList>
    </citation>
    <scope>NUCLEOTIDE SEQUENCE [LARGE SCALE GENOMIC DNA]</scope>
    <source>
        <strain evidence="2 3">DSM 15946</strain>
    </source>
</reference>
<feature type="transmembrane region" description="Helical" evidence="1">
    <location>
        <begin position="275"/>
        <end position="301"/>
    </location>
</feature>
<sequence>MLGGRNLKFFKNKGRTPEKAAKLDGVGIKEFAASLKPLLNKREYLTTMWPLAGYFIIWLALTGMGLYFAYSLLASLSMSIMMIMYGMMTITSLLFAVGEFLLLLVAVVVIFFLFYCLQVGVQFGYQDRIQNSAKVLSASSIWNRFKHLRKNQLLRLVAYSALFIFLWQLPLRILAGFFAGNAIVVNTLDVLNEIIAIWKGLQYSQALYLYRAKQPAFLGQSMRHALTVSKRYMAGFKFNYFLISLLFAGVPSLVWGGLTGGLIFYGVYTATNPCIWIGAVLLVLGFAAMMPYLTMIAPLYFEKTRTKVQVDALYTDVFTPVAELTGEAYQD</sequence>
<feature type="transmembrane region" description="Helical" evidence="1">
    <location>
        <begin position="101"/>
        <end position="125"/>
    </location>
</feature>
<gene>
    <name evidence="2" type="ORF">FC43_GL001298</name>
</gene>
<accession>A0A0R1UBC3</accession>
<organism evidence="2 3">
    <name type="scientific">Limosilactobacillus ingluviei DSM 15946</name>
    <dbReference type="NCBI Taxonomy" id="1423760"/>
    <lineage>
        <taxon>Bacteria</taxon>
        <taxon>Bacillati</taxon>
        <taxon>Bacillota</taxon>
        <taxon>Bacilli</taxon>
        <taxon>Lactobacillales</taxon>
        <taxon>Lactobacillaceae</taxon>
        <taxon>Limosilactobacillus</taxon>
    </lineage>
</organism>
<keyword evidence="1" id="KW-0472">Membrane</keyword>
<keyword evidence="1" id="KW-1133">Transmembrane helix</keyword>
<keyword evidence="1" id="KW-0812">Transmembrane</keyword>
<protein>
    <submittedName>
        <fullName evidence="2">Uncharacterized protein</fullName>
    </submittedName>
</protein>
<dbReference type="PATRIC" id="fig|1423760.3.peg.1368"/>
<evidence type="ECO:0000313" key="3">
    <source>
        <dbReference type="Proteomes" id="UP000050816"/>
    </source>
</evidence>
<evidence type="ECO:0000313" key="2">
    <source>
        <dbReference type="EMBL" id="KRL90694.1"/>
    </source>
</evidence>
<feature type="transmembrane region" description="Helical" evidence="1">
    <location>
        <begin position="153"/>
        <end position="171"/>
    </location>
</feature>
<comment type="caution">
    <text evidence="2">The sequence shown here is derived from an EMBL/GenBank/DDBJ whole genome shotgun (WGS) entry which is preliminary data.</text>
</comment>
<feature type="transmembrane region" description="Helical" evidence="1">
    <location>
        <begin position="177"/>
        <end position="198"/>
    </location>
</feature>
<evidence type="ECO:0000256" key="1">
    <source>
        <dbReference type="SAM" id="Phobius"/>
    </source>
</evidence>
<dbReference type="AlphaFoldDB" id="A0A0R1UBC3"/>
<feature type="transmembrane region" description="Helical" evidence="1">
    <location>
        <begin position="48"/>
        <end position="69"/>
    </location>
</feature>
<feature type="transmembrane region" description="Helical" evidence="1">
    <location>
        <begin position="240"/>
        <end position="263"/>
    </location>
</feature>
<dbReference type="Proteomes" id="UP000050816">
    <property type="component" value="Unassembled WGS sequence"/>
</dbReference>